<organism evidence="2 3">
    <name type="scientific">Strongylus vulgaris</name>
    <name type="common">Blood worm</name>
    <dbReference type="NCBI Taxonomy" id="40348"/>
    <lineage>
        <taxon>Eukaryota</taxon>
        <taxon>Metazoa</taxon>
        <taxon>Ecdysozoa</taxon>
        <taxon>Nematoda</taxon>
        <taxon>Chromadorea</taxon>
        <taxon>Rhabditida</taxon>
        <taxon>Rhabditina</taxon>
        <taxon>Rhabditomorpha</taxon>
        <taxon>Strongyloidea</taxon>
        <taxon>Strongylidae</taxon>
        <taxon>Strongylus</taxon>
    </lineage>
</organism>
<dbReference type="OrthoDB" id="5874627at2759"/>
<evidence type="ECO:0000313" key="2">
    <source>
        <dbReference type="EMBL" id="VDM72458.1"/>
    </source>
</evidence>
<reference evidence="2 3" key="1">
    <citation type="submission" date="2018-11" db="EMBL/GenBank/DDBJ databases">
        <authorList>
            <consortium name="Pathogen Informatics"/>
        </authorList>
    </citation>
    <scope>NUCLEOTIDE SEQUENCE [LARGE SCALE GENOMIC DNA]</scope>
</reference>
<evidence type="ECO:0000256" key="1">
    <source>
        <dbReference type="SAM" id="MobiDB-lite"/>
    </source>
</evidence>
<feature type="compositionally biased region" description="Basic and acidic residues" evidence="1">
    <location>
        <begin position="89"/>
        <end position="106"/>
    </location>
</feature>
<gene>
    <name evidence="2" type="ORF">SVUK_LOCUS7456</name>
</gene>
<sequence>MMLLLALANGMTSAKKAFQERKSKPANSTIKCYSRKDLIAIQNSVPKEAWIPYVRAQWDTDEEPFQLNQYLRCSFEEQLRRKREIERKQRNEVMKSRQKTQMEKPKLRAFSRTGSSTPVEEDSFEMFCSRISNHFTQLKSTKDANILRIGSVVSIRMFMTMSSSCSK</sequence>
<accession>A0A3P7KZB3</accession>
<dbReference type="Proteomes" id="UP000270094">
    <property type="component" value="Unassembled WGS sequence"/>
</dbReference>
<dbReference type="EMBL" id="UYYB01025467">
    <property type="protein sequence ID" value="VDM72458.1"/>
    <property type="molecule type" value="Genomic_DNA"/>
</dbReference>
<feature type="region of interest" description="Disordered" evidence="1">
    <location>
        <begin position="89"/>
        <end position="118"/>
    </location>
</feature>
<name>A0A3P7KZB3_STRVU</name>
<dbReference type="AlphaFoldDB" id="A0A3P7KZB3"/>
<proteinExistence type="predicted"/>
<protein>
    <submittedName>
        <fullName evidence="2">Uncharacterized protein</fullName>
    </submittedName>
</protein>
<keyword evidence="3" id="KW-1185">Reference proteome</keyword>
<evidence type="ECO:0000313" key="3">
    <source>
        <dbReference type="Proteomes" id="UP000270094"/>
    </source>
</evidence>